<dbReference type="EMBL" id="LNIX01000010">
    <property type="protein sequence ID" value="OXA49258.1"/>
    <property type="molecule type" value="Genomic_DNA"/>
</dbReference>
<sequence length="179" mass="20765">MSNLISRRSDQCKVHVVIVKHSSSLFFPEVYGAESAKTLLYIIPDGWLIPGVISSKNWRRSIDNIRDIFVLNVDYDRTLATRLRAFQRRPAYVLEYNPFKKTIPPNGNFKLTGIWVFEPNNDDRYLYLTTKMSPSTLPKLYKSPSLIGPQFIVLLELQKSLNFTPIFVPDYQLAQKEHL</sequence>
<proteinExistence type="predicted"/>
<gene>
    <name evidence="1" type="ORF">Fcan01_15425</name>
</gene>
<comment type="caution">
    <text evidence="1">The sequence shown here is derived from an EMBL/GenBank/DDBJ whole genome shotgun (WGS) entry which is preliminary data.</text>
</comment>
<dbReference type="AlphaFoldDB" id="A0A226DW51"/>
<dbReference type="Proteomes" id="UP000198287">
    <property type="component" value="Unassembled WGS sequence"/>
</dbReference>
<accession>A0A226DW51</accession>
<name>A0A226DW51_FOLCA</name>
<organism evidence="1 2">
    <name type="scientific">Folsomia candida</name>
    <name type="common">Springtail</name>
    <dbReference type="NCBI Taxonomy" id="158441"/>
    <lineage>
        <taxon>Eukaryota</taxon>
        <taxon>Metazoa</taxon>
        <taxon>Ecdysozoa</taxon>
        <taxon>Arthropoda</taxon>
        <taxon>Hexapoda</taxon>
        <taxon>Collembola</taxon>
        <taxon>Entomobryomorpha</taxon>
        <taxon>Isotomoidea</taxon>
        <taxon>Isotomidae</taxon>
        <taxon>Proisotominae</taxon>
        <taxon>Folsomia</taxon>
    </lineage>
</organism>
<reference evidence="1 2" key="1">
    <citation type="submission" date="2015-12" db="EMBL/GenBank/DDBJ databases">
        <title>The genome of Folsomia candida.</title>
        <authorList>
            <person name="Faddeeva A."/>
            <person name="Derks M.F."/>
            <person name="Anvar Y."/>
            <person name="Smit S."/>
            <person name="Van Straalen N."/>
            <person name="Roelofs D."/>
        </authorList>
    </citation>
    <scope>NUCLEOTIDE SEQUENCE [LARGE SCALE GENOMIC DNA]</scope>
    <source>
        <strain evidence="1 2">VU population</strain>
        <tissue evidence="1">Whole body</tissue>
    </source>
</reference>
<protein>
    <submittedName>
        <fullName evidence="1">Uncharacterized protein</fullName>
    </submittedName>
</protein>
<evidence type="ECO:0000313" key="2">
    <source>
        <dbReference type="Proteomes" id="UP000198287"/>
    </source>
</evidence>
<evidence type="ECO:0000313" key="1">
    <source>
        <dbReference type="EMBL" id="OXA49258.1"/>
    </source>
</evidence>
<keyword evidence="2" id="KW-1185">Reference proteome</keyword>